<evidence type="ECO:0008006" key="4">
    <source>
        <dbReference type="Google" id="ProtNLM"/>
    </source>
</evidence>
<feature type="signal peptide" evidence="1">
    <location>
        <begin position="1"/>
        <end position="28"/>
    </location>
</feature>
<dbReference type="Proteomes" id="UP000052052">
    <property type="component" value="Unassembled WGS sequence"/>
</dbReference>
<evidence type="ECO:0000313" key="2">
    <source>
        <dbReference type="EMBL" id="KRG71245.1"/>
    </source>
</evidence>
<dbReference type="PATRIC" id="fig|344882.3.peg.1930"/>
<gene>
    <name evidence="2" type="ORF">ABB29_03035</name>
</gene>
<comment type="caution">
    <text evidence="2">The sequence shown here is derived from an EMBL/GenBank/DDBJ whole genome shotgun (WGS) entry which is preliminary data.</text>
</comment>
<feature type="chain" id="PRO_5006394281" description="Secreted protein" evidence="1">
    <location>
        <begin position="29"/>
        <end position="152"/>
    </location>
</feature>
<evidence type="ECO:0000313" key="3">
    <source>
        <dbReference type="Proteomes" id="UP000052052"/>
    </source>
</evidence>
<proteinExistence type="predicted"/>
<dbReference type="AlphaFoldDB" id="A0A0R0CMJ4"/>
<dbReference type="EMBL" id="LDJL01000003">
    <property type="protein sequence ID" value="KRG71245.1"/>
    <property type="molecule type" value="Genomic_DNA"/>
</dbReference>
<keyword evidence="1" id="KW-0732">Signal</keyword>
<organism evidence="2 3">
    <name type="scientific">Pseudoxanthomonas dokdonensis</name>
    <dbReference type="NCBI Taxonomy" id="344882"/>
    <lineage>
        <taxon>Bacteria</taxon>
        <taxon>Pseudomonadati</taxon>
        <taxon>Pseudomonadota</taxon>
        <taxon>Gammaproteobacteria</taxon>
        <taxon>Lysobacterales</taxon>
        <taxon>Lysobacteraceae</taxon>
        <taxon>Pseudoxanthomonas</taxon>
    </lineage>
</organism>
<protein>
    <recommendedName>
        <fullName evidence="4">Secreted protein</fullName>
    </recommendedName>
</protein>
<keyword evidence="3" id="KW-1185">Reference proteome</keyword>
<accession>A0A0R0CMJ4</accession>
<name>A0A0R0CMJ4_9GAMM</name>
<sequence>MRNRNFTELRALAVLLVMALLAMLTACAAPASSGTAQAAAASASSTATIPVTAAEPPASTPAVADTISAGAECKVDADCEIKNVGNCCGYYPACVGKDTPVDPEAVKAQCQAKGMMGVCGFPAIESCQCNAGKCASSDGGQGGGRRIIPLEQ</sequence>
<evidence type="ECO:0000256" key="1">
    <source>
        <dbReference type="SAM" id="SignalP"/>
    </source>
</evidence>
<dbReference type="PROSITE" id="PS51257">
    <property type="entry name" value="PROKAR_LIPOPROTEIN"/>
    <property type="match status" value="1"/>
</dbReference>
<reference evidence="2 3" key="1">
    <citation type="submission" date="2015-05" db="EMBL/GenBank/DDBJ databases">
        <title>Genome sequencing and analysis of members of genus Stenotrophomonas.</title>
        <authorList>
            <person name="Patil P.P."/>
            <person name="Midha S."/>
            <person name="Patil P.B."/>
        </authorList>
    </citation>
    <scope>NUCLEOTIDE SEQUENCE [LARGE SCALE GENOMIC DNA]</scope>
    <source>
        <strain evidence="2 3">DSM 21858</strain>
    </source>
</reference>
<dbReference type="STRING" id="344882.ABB29_03035"/>